<evidence type="ECO:0000256" key="1">
    <source>
        <dbReference type="ARBA" id="ARBA00005558"/>
    </source>
</evidence>
<comment type="caution">
    <text evidence="5">The sequence shown here is derived from an EMBL/GenBank/DDBJ whole genome shotgun (WGS) entry which is preliminary data.</text>
</comment>
<dbReference type="RefSeq" id="WP_230509403.1">
    <property type="nucleotide sequence ID" value="NZ_JAJITD010000004.1"/>
</dbReference>
<dbReference type="Gene3D" id="2.40.50.230">
    <property type="entry name" value="Gp5 N-terminal domain"/>
    <property type="match status" value="1"/>
</dbReference>
<dbReference type="Pfam" id="PF05954">
    <property type="entry name" value="Phage_GPD"/>
    <property type="match status" value="1"/>
</dbReference>
<dbReference type="SUPFAM" id="SSF69279">
    <property type="entry name" value="Phage tail proteins"/>
    <property type="match status" value="2"/>
</dbReference>
<sequence length="735" mass="81440">MLKPLQGRTLEIAGGALPTWGGAPVLAALRLRGTEALGKLYRYSLDVATVESPTLTRWQAQELVVPDRLIGTVVDISIGFSDNGSIGLAGRLERGDAKDAGATSRTVSGLITGVRHLGTDDRRGYYRFIVRPWLWLATKNRDSRIFQNSTVVEITDRILCERYPYPVVRELGGPGSREPFPNRDYVRQMWESDFEFLTRIWREWGIYYLFDGMNLVLCDCPGSHKRHRNVYDRIRYRAPDSRHVDEEHIYRLRVSRQITTGKVSLNDYDYTRYGEWFDGEFAGHSGSAHDNIGQFGWGDYSQPLAGAEGLSGKPNKQQSEARYLASVRVDAMRCRGLRLTGRGNLRGLTTGKTFWLEDHPQPTVNAEYLVVVTTLDIRNALQRSESGDSGAGDSGTGDEPRQCVTRFVLQPANTFFRNRPKKKAHCPNETAVVVGPENKRIWVDGYARVKVRFLWDRLNPKNDSASCWLRVSSPWQGNGFGAIHLPRTGQEVTVSYHEGDPDKPYVADRMVNVWNQPPWKLPANQALSGVLSCELDRGFDGQTNHLSLDDTPGRLQAQLASDHAQSRLVLGYNTRIVREAGRQQARGIGWELATHAWGVARANRGMLITTESRDGANAPAKDMGETVARLTQARDIHEGLAGLARQYEAQEEQTSQSDVSKAIRTQNDSIRGGATVRAAAATGEQPFPELKRPDLVLASAAGVSVTAAESMHLASVEHVAVTAGGHVSIAAVKSL</sequence>
<evidence type="ECO:0000313" key="5">
    <source>
        <dbReference type="EMBL" id="MCC8393089.1"/>
    </source>
</evidence>
<evidence type="ECO:0000313" key="6">
    <source>
        <dbReference type="Proteomes" id="UP001431019"/>
    </source>
</evidence>
<dbReference type="NCBIfam" id="TIGR01646">
    <property type="entry name" value="vgr_GE"/>
    <property type="match status" value="1"/>
</dbReference>
<dbReference type="NCBIfam" id="TIGR03361">
    <property type="entry name" value="VI_Rhs_Vgr"/>
    <property type="match status" value="1"/>
</dbReference>
<dbReference type="InterPro" id="IPR017847">
    <property type="entry name" value="T6SS_RhsGE_Vgr_subset"/>
</dbReference>
<organism evidence="5 6">
    <name type="scientific">Paraburkholderia sejongensis</name>
    <dbReference type="NCBI Taxonomy" id="2886946"/>
    <lineage>
        <taxon>Bacteria</taxon>
        <taxon>Pseudomonadati</taxon>
        <taxon>Pseudomonadota</taxon>
        <taxon>Betaproteobacteria</taxon>
        <taxon>Burkholderiales</taxon>
        <taxon>Burkholderiaceae</taxon>
        <taxon>Paraburkholderia</taxon>
    </lineage>
</organism>
<dbReference type="EMBL" id="JAJITD010000004">
    <property type="protein sequence ID" value="MCC8393089.1"/>
    <property type="molecule type" value="Genomic_DNA"/>
</dbReference>
<feature type="domain" description="Gp5/Type VI secretion system Vgr protein OB-fold" evidence="2">
    <location>
        <begin position="447"/>
        <end position="506"/>
    </location>
</feature>
<dbReference type="InterPro" id="IPR028244">
    <property type="entry name" value="T6SS_Rhs_Vgr_dom"/>
</dbReference>
<evidence type="ECO:0000259" key="3">
    <source>
        <dbReference type="Pfam" id="PF10106"/>
    </source>
</evidence>
<dbReference type="Pfam" id="PF04717">
    <property type="entry name" value="Phage_base_V"/>
    <property type="match status" value="1"/>
</dbReference>
<dbReference type="InterPro" id="IPR018769">
    <property type="entry name" value="VgrG2_DUF2345"/>
</dbReference>
<dbReference type="Pfam" id="PF13296">
    <property type="entry name" value="T6SS_Vgr"/>
    <property type="match status" value="1"/>
</dbReference>
<dbReference type="InterPro" id="IPR037026">
    <property type="entry name" value="Vgr_OB-fold_dom_sf"/>
</dbReference>
<gene>
    <name evidence="5" type="primary">vgrG</name>
    <name evidence="5" type="ORF">LJ656_10855</name>
</gene>
<evidence type="ECO:0000259" key="4">
    <source>
        <dbReference type="Pfam" id="PF13296"/>
    </source>
</evidence>
<dbReference type="Pfam" id="PF10106">
    <property type="entry name" value="DUF2345"/>
    <property type="match status" value="1"/>
</dbReference>
<dbReference type="InterPro" id="IPR006533">
    <property type="entry name" value="T6SS_Vgr_RhsGE"/>
</dbReference>
<reference evidence="5 6" key="1">
    <citation type="submission" date="2021-11" db="EMBL/GenBank/DDBJ databases">
        <authorList>
            <person name="Oh E.-T."/>
            <person name="Kim S.-B."/>
        </authorList>
    </citation>
    <scope>NUCLEOTIDE SEQUENCE [LARGE SCALE GENOMIC DNA]</scope>
    <source>
        <strain evidence="5 6">MMS20-SJTR3</strain>
    </source>
</reference>
<dbReference type="SUPFAM" id="SSF69255">
    <property type="entry name" value="gp5 N-terminal domain-like"/>
    <property type="match status" value="1"/>
</dbReference>
<dbReference type="Gene3D" id="3.55.50.10">
    <property type="entry name" value="Baseplate protein-like domains"/>
    <property type="match status" value="1"/>
</dbReference>
<dbReference type="Gene3D" id="2.30.110.50">
    <property type="match status" value="1"/>
</dbReference>
<comment type="similarity">
    <text evidence="1">Belongs to the VgrG protein family.</text>
</comment>
<feature type="domain" description="DUF2345" evidence="3">
    <location>
        <begin position="683"/>
        <end position="735"/>
    </location>
</feature>
<keyword evidence="6" id="KW-1185">Reference proteome</keyword>
<name>A0ABS8JT56_9BURK</name>
<accession>A0ABS8JT56</accession>
<feature type="non-terminal residue" evidence="5">
    <location>
        <position position="735"/>
    </location>
</feature>
<evidence type="ECO:0000259" key="2">
    <source>
        <dbReference type="Pfam" id="PF04717"/>
    </source>
</evidence>
<dbReference type="Proteomes" id="UP001431019">
    <property type="component" value="Unassembled WGS sequence"/>
</dbReference>
<dbReference type="Gene3D" id="4.10.220.110">
    <property type="match status" value="1"/>
</dbReference>
<protein>
    <submittedName>
        <fullName evidence="5">Type VI secretion system tip protein VgrG</fullName>
    </submittedName>
</protein>
<dbReference type="SUPFAM" id="SSF69349">
    <property type="entry name" value="Phage fibre proteins"/>
    <property type="match status" value="1"/>
</dbReference>
<proteinExistence type="inferred from homology"/>
<feature type="domain" description="Putative type VI secretion system Rhs element associated Vgr" evidence="4">
    <location>
        <begin position="541"/>
        <end position="644"/>
    </location>
</feature>
<dbReference type="InterPro" id="IPR006531">
    <property type="entry name" value="Gp5/Vgr_OB"/>
</dbReference>